<name>L7WYE2_9GOBI</name>
<keyword evidence="15 17" id="KW-0472">Membrane</keyword>
<feature type="transmembrane region" description="Helical" evidence="17">
    <location>
        <begin position="201"/>
        <end position="221"/>
    </location>
</feature>
<keyword evidence="6 17" id="KW-0679">Respiratory chain</keyword>
<dbReference type="AlphaFoldDB" id="L7WYE2"/>
<dbReference type="GeneID" id="14658283"/>
<dbReference type="PRINTS" id="PR01436">
    <property type="entry name" value="NADHDHGNASE2"/>
</dbReference>
<evidence type="ECO:0000259" key="19">
    <source>
        <dbReference type="Pfam" id="PF06444"/>
    </source>
</evidence>
<sequence length="351" mass="38240">MSPYILTLFLFTLGLGTTITFASTHWLLAWMGLEVNTLAFIPLMLRHSHPRAVEAATKYFLTQASAAALIFYAALINAWETGQWQLDGTYHPAVACAITLGLGLKIGLAPLHTWVPQVLQGLDLKTGLILSTWQKLAPFALLIQIPVEGRTPLVLLALASTLVGGWGGMNQTQLRKILAYSSIAHMGWVILIIQFSPSLTLLTLALYMIMTSASFLILKAFEAKNINGLATSWVKAPLLAALFPMVFLSLAGLPPFSGFAPKWLIFKELISNKEAFVALSAAMSSLLALYFYARVVHALASTVAPHLTNASTTWRLPPDQLTTVLMLFITLASFSLPIVPAITAITQFFQQ</sequence>
<evidence type="ECO:0000256" key="14">
    <source>
        <dbReference type="ARBA" id="ARBA00023128"/>
    </source>
</evidence>
<keyword evidence="14 17" id="KW-0496">Mitochondrion</keyword>
<keyword evidence="9 17" id="KW-1278">Translocase</keyword>
<feature type="transmembrane region" description="Helical" evidence="17">
    <location>
        <begin position="275"/>
        <end position="293"/>
    </location>
</feature>
<evidence type="ECO:0000256" key="16">
    <source>
        <dbReference type="ARBA" id="ARBA00049551"/>
    </source>
</evidence>
<dbReference type="PANTHER" id="PTHR46552">
    <property type="entry name" value="NADH-UBIQUINONE OXIDOREDUCTASE CHAIN 2"/>
    <property type="match status" value="1"/>
</dbReference>
<comment type="catalytic activity">
    <reaction evidence="16 17">
        <text>a ubiquinone + NADH + 5 H(+)(in) = a ubiquinol + NAD(+) + 4 H(+)(out)</text>
        <dbReference type="Rhea" id="RHEA:29091"/>
        <dbReference type="Rhea" id="RHEA-COMP:9565"/>
        <dbReference type="Rhea" id="RHEA-COMP:9566"/>
        <dbReference type="ChEBI" id="CHEBI:15378"/>
        <dbReference type="ChEBI" id="CHEBI:16389"/>
        <dbReference type="ChEBI" id="CHEBI:17976"/>
        <dbReference type="ChEBI" id="CHEBI:57540"/>
        <dbReference type="ChEBI" id="CHEBI:57945"/>
        <dbReference type="EC" id="7.1.1.2"/>
    </reaction>
</comment>
<accession>L7WYE2</accession>
<dbReference type="InterPro" id="IPR003917">
    <property type="entry name" value="NADH_UbQ_OxRdtase_chain2"/>
</dbReference>
<comment type="subcellular location">
    <subcellularLocation>
        <location evidence="1 17">Mitochondrion inner membrane</location>
        <topology evidence="1 17">Multi-pass membrane protein</topology>
    </subcellularLocation>
</comment>
<evidence type="ECO:0000256" key="12">
    <source>
        <dbReference type="ARBA" id="ARBA00023027"/>
    </source>
</evidence>
<keyword evidence="8 17" id="KW-0999">Mitochondrion inner membrane</keyword>
<feature type="transmembrane region" description="Helical" evidence="17">
    <location>
        <begin position="324"/>
        <end position="349"/>
    </location>
</feature>
<evidence type="ECO:0000256" key="8">
    <source>
        <dbReference type="ARBA" id="ARBA00022792"/>
    </source>
</evidence>
<keyword evidence="13 17" id="KW-0830">Ubiquinone</keyword>
<evidence type="ECO:0000256" key="6">
    <source>
        <dbReference type="ARBA" id="ARBA00022660"/>
    </source>
</evidence>
<reference evidence="20" key="1">
    <citation type="submission" date="2012-11" db="EMBL/GenBank/DDBJ databases">
        <title>The complete mitochondrial genome of the Oxyurichthys formosanus.</title>
        <authorList>
            <person name="Xu T.J."/>
            <person name="Jin X.X."/>
            <person name="Wang R.X."/>
        </authorList>
    </citation>
    <scope>NUCLEOTIDE SEQUENCE</scope>
</reference>
<dbReference type="RefSeq" id="YP_007475242.1">
    <property type="nucleotide sequence ID" value="NC_020345.1"/>
</dbReference>
<feature type="transmembrane region" description="Helical" evidence="17">
    <location>
        <begin position="177"/>
        <end position="195"/>
    </location>
</feature>
<dbReference type="GO" id="GO:0005743">
    <property type="term" value="C:mitochondrial inner membrane"/>
    <property type="evidence" value="ECO:0007669"/>
    <property type="project" value="UniProtKB-SubCell"/>
</dbReference>
<dbReference type="EC" id="7.1.1.2" evidence="3 17"/>
<keyword evidence="12 17" id="KW-0520">NAD</keyword>
<dbReference type="Pfam" id="PF00361">
    <property type="entry name" value="Proton_antipo_M"/>
    <property type="match status" value="1"/>
</dbReference>
<keyword evidence="5" id="KW-0813">Transport</keyword>
<geneLocation type="mitochondrion" evidence="20"/>
<comment type="similarity">
    <text evidence="2 17">Belongs to the complex I subunit 2 family.</text>
</comment>
<gene>
    <name evidence="20" type="primary">ND2</name>
</gene>
<reference evidence="20" key="2">
    <citation type="journal article" date="2013" name="Mitochondrial DNA">
        <title>Mitochondrial genome of Cryptocentrus yatsui (Perciformes, Gobioidei) and phylogenetic consideration within the genus Cryptocentrus.</title>
        <authorList>
            <person name="Sun Y."/>
            <person name="Jin X."/>
            <person name="Zhao S."/>
            <person name="Liu X."/>
        </authorList>
    </citation>
    <scope>NUCLEOTIDE SEQUENCE</scope>
</reference>
<evidence type="ECO:0000256" key="11">
    <source>
        <dbReference type="ARBA" id="ARBA00022989"/>
    </source>
</evidence>
<dbReference type="GO" id="GO:0006120">
    <property type="term" value="P:mitochondrial electron transport, NADH to ubiquinone"/>
    <property type="evidence" value="ECO:0007669"/>
    <property type="project" value="InterPro"/>
</dbReference>
<dbReference type="EMBL" id="KC237282">
    <property type="protein sequence ID" value="AGC93476.1"/>
    <property type="molecule type" value="Genomic_DNA"/>
</dbReference>
<feature type="transmembrane region" description="Helical" evidence="17">
    <location>
        <begin position="153"/>
        <end position="170"/>
    </location>
</feature>
<feature type="transmembrane region" description="Helical" evidence="17">
    <location>
        <begin position="91"/>
        <end position="115"/>
    </location>
</feature>
<feature type="domain" description="NADH:quinone oxidoreductase/Mrp antiporter transmembrane" evidence="18">
    <location>
        <begin position="23"/>
        <end position="287"/>
    </location>
</feature>
<dbReference type="InterPro" id="IPR050175">
    <property type="entry name" value="Complex_I_Subunit_2"/>
</dbReference>
<dbReference type="GO" id="GO:0008137">
    <property type="term" value="F:NADH dehydrogenase (ubiquinone) activity"/>
    <property type="evidence" value="ECO:0007669"/>
    <property type="project" value="UniProtKB-EC"/>
</dbReference>
<evidence type="ECO:0000256" key="13">
    <source>
        <dbReference type="ARBA" id="ARBA00023075"/>
    </source>
</evidence>
<keyword evidence="10 17" id="KW-0249">Electron transport</keyword>
<dbReference type="InterPro" id="IPR001750">
    <property type="entry name" value="ND/Mrp_TM"/>
</dbReference>
<evidence type="ECO:0000256" key="5">
    <source>
        <dbReference type="ARBA" id="ARBA00022448"/>
    </source>
</evidence>
<evidence type="ECO:0000256" key="2">
    <source>
        <dbReference type="ARBA" id="ARBA00007012"/>
    </source>
</evidence>
<dbReference type="Pfam" id="PF06444">
    <property type="entry name" value="NADH_dehy_S2_C"/>
    <property type="match status" value="1"/>
</dbReference>
<evidence type="ECO:0000256" key="4">
    <source>
        <dbReference type="ARBA" id="ARBA00021008"/>
    </source>
</evidence>
<dbReference type="CTD" id="4536"/>
<proteinExistence type="inferred from homology"/>
<feature type="domain" description="NADH dehydrogenase subunit 2 C-terminal" evidence="19">
    <location>
        <begin position="289"/>
        <end position="342"/>
    </location>
</feature>
<evidence type="ECO:0000313" key="20">
    <source>
        <dbReference type="EMBL" id="AGC93476.1"/>
    </source>
</evidence>
<dbReference type="PANTHER" id="PTHR46552:SF1">
    <property type="entry name" value="NADH-UBIQUINONE OXIDOREDUCTASE CHAIN 2"/>
    <property type="match status" value="1"/>
</dbReference>
<dbReference type="InterPro" id="IPR010933">
    <property type="entry name" value="NADH_DH_su2_C"/>
</dbReference>
<evidence type="ECO:0000259" key="18">
    <source>
        <dbReference type="Pfam" id="PF00361"/>
    </source>
</evidence>
<feature type="transmembrane region" description="Helical" evidence="17">
    <location>
        <begin position="57"/>
        <end position="79"/>
    </location>
</feature>
<evidence type="ECO:0000256" key="3">
    <source>
        <dbReference type="ARBA" id="ARBA00012944"/>
    </source>
</evidence>
<evidence type="ECO:0000256" key="7">
    <source>
        <dbReference type="ARBA" id="ARBA00022692"/>
    </source>
</evidence>
<keyword evidence="7 17" id="KW-0812">Transmembrane</keyword>
<evidence type="ECO:0000256" key="10">
    <source>
        <dbReference type="ARBA" id="ARBA00022982"/>
    </source>
</evidence>
<organism evidence="20">
    <name type="scientific">Oligolepis formosanus</name>
    <name type="common">Formosan arrowfin goby</name>
    <dbReference type="NCBI Taxonomy" id="3358290"/>
    <lineage>
        <taxon>Eukaryota</taxon>
        <taxon>Metazoa</taxon>
        <taxon>Chordata</taxon>
        <taxon>Craniata</taxon>
        <taxon>Vertebrata</taxon>
        <taxon>Euteleostomi</taxon>
        <taxon>Actinopterygii</taxon>
        <taxon>Neopterygii</taxon>
        <taxon>Teleostei</taxon>
        <taxon>Neoteleostei</taxon>
        <taxon>Acanthomorphata</taxon>
        <taxon>Gobiaria</taxon>
        <taxon>Gobiiformes</taxon>
        <taxon>Gobioidei</taxon>
        <taxon>Gobiidae</taxon>
        <taxon>Gobionellinae</taxon>
        <taxon>Oligolepis</taxon>
    </lineage>
</organism>
<keyword evidence="11 17" id="KW-1133">Transmembrane helix</keyword>
<evidence type="ECO:0000256" key="15">
    <source>
        <dbReference type="ARBA" id="ARBA00023136"/>
    </source>
</evidence>
<evidence type="ECO:0000256" key="9">
    <source>
        <dbReference type="ARBA" id="ARBA00022967"/>
    </source>
</evidence>
<feature type="transmembrane region" description="Helical" evidence="17">
    <location>
        <begin position="233"/>
        <end position="255"/>
    </location>
</feature>
<evidence type="ECO:0000256" key="17">
    <source>
        <dbReference type="RuleBase" id="RU003403"/>
    </source>
</evidence>
<evidence type="ECO:0000256" key="1">
    <source>
        <dbReference type="ARBA" id="ARBA00004448"/>
    </source>
</evidence>
<protein>
    <recommendedName>
        <fullName evidence="4 17">NADH-ubiquinone oxidoreductase chain 2</fullName>
        <ecNumber evidence="3 17">7.1.1.2</ecNumber>
    </recommendedName>
</protein>
<comment type="function">
    <text evidence="17">Core subunit of the mitochondrial membrane respiratory chain NADH dehydrogenase (Complex I) which catalyzes electron transfer from NADH through the respiratory chain, using ubiquinone as an electron acceptor. Essential for the catalytic activity and assembly of complex I.</text>
</comment>